<reference evidence="1 2" key="1">
    <citation type="submission" date="2023-05" db="EMBL/GenBank/DDBJ databases">
        <title>B98-5 Cell Line De Novo Hybrid Assembly: An Optical Mapping Approach.</title>
        <authorList>
            <person name="Kananen K."/>
            <person name="Auerbach J.A."/>
            <person name="Kautto E."/>
            <person name="Blachly J.S."/>
        </authorList>
    </citation>
    <scope>NUCLEOTIDE SEQUENCE [LARGE SCALE GENOMIC DNA]</scope>
    <source>
        <strain evidence="1">B95-8</strain>
        <tissue evidence="1">Cell line</tissue>
    </source>
</reference>
<dbReference type="Proteomes" id="UP001266305">
    <property type="component" value="Unassembled WGS sequence"/>
</dbReference>
<name>A0ABQ9VSV6_SAGOE</name>
<organism evidence="1 2">
    <name type="scientific">Saguinus oedipus</name>
    <name type="common">Cotton-top tamarin</name>
    <name type="synonym">Oedipomidas oedipus</name>
    <dbReference type="NCBI Taxonomy" id="9490"/>
    <lineage>
        <taxon>Eukaryota</taxon>
        <taxon>Metazoa</taxon>
        <taxon>Chordata</taxon>
        <taxon>Craniata</taxon>
        <taxon>Vertebrata</taxon>
        <taxon>Euteleostomi</taxon>
        <taxon>Mammalia</taxon>
        <taxon>Eutheria</taxon>
        <taxon>Euarchontoglires</taxon>
        <taxon>Primates</taxon>
        <taxon>Haplorrhini</taxon>
        <taxon>Platyrrhini</taxon>
        <taxon>Cebidae</taxon>
        <taxon>Callitrichinae</taxon>
        <taxon>Saguinus</taxon>
    </lineage>
</organism>
<sequence>MQLVSWLEGPLAFPRPEVPLLWPCNFPPEKHSGSVQRVAFLWEWKLLQMDVQANGLEFMNENTYEKALSPPKTATPVNVDLMVTDPVRPLQKHPKAPARFGALQTMRRHLTRVTASAGSVLTEAGTEEDVCRKSITSATAPQLFQERERERNCVNTWVW</sequence>
<evidence type="ECO:0000313" key="1">
    <source>
        <dbReference type="EMBL" id="KAK2112458.1"/>
    </source>
</evidence>
<keyword evidence="2" id="KW-1185">Reference proteome</keyword>
<comment type="caution">
    <text evidence="1">The sequence shown here is derived from an EMBL/GenBank/DDBJ whole genome shotgun (WGS) entry which is preliminary data.</text>
</comment>
<evidence type="ECO:0000313" key="2">
    <source>
        <dbReference type="Proteomes" id="UP001266305"/>
    </source>
</evidence>
<protein>
    <submittedName>
        <fullName evidence="1">Uncharacterized protein</fullName>
    </submittedName>
</protein>
<proteinExistence type="predicted"/>
<dbReference type="EMBL" id="JASSZA010000005">
    <property type="protein sequence ID" value="KAK2112458.1"/>
    <property type="molecule type" value="Genomic_DNA"/>
</dbReference>
<gene>
    <name evidence="1" type="ORF">P7K49_012205</name>
</gene>
<accession>A0ABQ9VSV6</accession>